<dbReference type="KEGG" id="mmor:MMOR_01350"/>
<protein>
    <recommendedName>
        <fullName evidence="1">ChsH2 C-terminal OB-fold domain-containing protein</fullName>
    </recommendedName>
</protein>
<dbReference type="EMBL" id="AP022560">
    <property type="protein sequence ID" value="BBW99198.1"/>
    <property type="molecule type" value="Genomic_DNA"/>
</dbReference>
<evidence type="ECO:0000259" key="1">
    <source>
        <dbReference type="Pfam" id="PF01796"/>
    </source>
</evidence>
<accession>A0AAD1H6Z6</accession>
<feature type="domain" description="ChsH2 C-terminal OB-fold" evidence="1">
    <location>
        <begin position="56"/>
        <end position="116"/>
    </location>
</feature>
<dbReference type="PANTHER" id="PTHR34075">
    <property type="entry name" value="BLR3430 PROTEIN"/>
    <property type="match status" value="1"/>
</dbReference>
<keyword evidence="3" id="KW-1185">Reference proteome</keyword>
<proteinExistence type="predicted"/>
<sequence length="140" mass="15071">MNAYPTVKRDDASAGFFDAARRKQLQMVRSPSGVILGPQAIIDPDDPLAVLEPVIVSGEGTLVSWVVVHKAPRPALADSVPYISALVELTEGPWLIVRLIGTTEHLTAGMKVRVRYEPTGSDEDPGEVVPVFEPVEVSAE</sequence>
<dbReference type="SUPFAM" id="SSF50249">
    <property type="entry name" value="Nucleic acid-binding proteins"/>
    <property type="match status" value="1"/>
</dbReference>
<dbReference type="PANTHER" id="PTHR34075:SF5">
    <property type="entry name" value="BLR3430 PROTEIN"/>
    <property type="match status" value="1"/>
</dbReference>
<organism evidence="2 3">
    <name type="scientific">Mycolicibacterium moriokaense</name>
    <dbReference type="NCBI Taxonomy" id="39691"/>
    <lineage>
        <taxon>Bacteria</taxon>
        <taxon>Bacillati</taxon>
        <taxon>Actinomycetota</taxon>
        <taxon>Actinomycetes</taxon>
        <taxon>Mycobacteriales</taxon>
        <taxon>Mycobacteriaceae</taxon>
        <taxon>Mycolicibacterium</taxon>
    </lineage>
</organism>
<dbReference type="InterPro" id="IPR052513">
    <property type="entry name" value="Thioester_dehydratase-like"/>
</dbReference>
<evidence type="ECO:0000313" key="2">
    <source>
        <dbReference type="EMBL" id="BBW99198.1"/>
    </source>
</evidence>
<reference evidence="2 3" key="1">
    <citation type="journal article" date="2019" name="Emerg. Microbes Infect.">
        <title>Comprehensive subspecies identification of 175 nontuberculous mycobacteria species based on 7547 genomic profiles.</title>
        <authorList>
            <person name="Matsumoto Y."/>
            <person name="Kinjo T."/>
            <person name="Motooka D."/>
            <person name="Nabeya D."/>
            <person name="Jung N."/>
            <person name="Uechi K."/>
            <person name="Horii T."/>
            <person name="Iida T."/>
            <person name="Fujita J."/>
            <person name="Nakamura S."/>
        </authorList>
    </citation>
    <scope>NUCLEOTIDE SEQUENCE [LARGE SCALE GENOMIC DNA]</scope>
    <source>
        <strain evidence="2 3">JCM 6375</strain>
    </source>
</reference>
<evidence type="ECO:0000313" key="3">
    <source>
        <dbReference type="Proteomes" id="UP000466681"/>
    </source>
</evidence>
<dbReference type="Proteomes" id="UP000466681">
    <property type="component" value="Chromosome"/>
</dbReference>
<dbReference type="AlphaFoldDB" id="A0AAD1H6Z6"/>
<dbReference type="RefSeq" id="WP_083152967.1">
    <property type="nucleotide sequence ID" value="NZ_AP022560.1"/>
</dbReference>
<dbReference type="InterPro" id="IPR002878">
    <property type="entry name" value="ChsH2_C"/>
</dbReference>
<dbReference type="InterPro" id="IPR012340">
    <property type="entry name" value="NA-bd_OB-fold"/>
</dbReference>
<name>A0AAD1H6Z6_9MYCO</name>
<dbReference type="Pfam" id="PF01796">
    <property type="entry name" value="OB_ChsH2_C"/>
    <property type="match status" value="1"/>
</dbReference>
<gene>
    <name evidence="2" type="ORF">MMOR_01350</name>
</gene>